<dbReference type="AlphaFoldDB" id="G2T408"/>
<name>G2T408_ROSHA</name>
<evidence type="ECO:0000313" key="2">
    <source>
        <dbReference type="Proteomes" id="UP000008178"/>
    </source>
</evidence>
<dbReference type="KEGG" id="rho:RHOM_11725"/>
<dbReference type="Proteomes" id="UP000008178">
    <property type="component" value="Chromosome"/>
</dbReference>
<dbReference type="HOGENOM" id="CLU_3358219_0_0_9"/>
<proteinExistence type="predicted"/>
<accession>G2T408</accession>
<dbReference type="EMBL" id="CP003040">
    <property type="protein sequence ID" value="AEN97453.1"/>
    <property type="molecule type" value="Genomic_DNA"/>
</dbReference>
<reference evidence="1 2" key="1">
    <citation type="journal article" date="2015" name="Genome Announc.">
        <title>Complete genome sequence of the human gut symbiont Roseburia hominis.</title>
        <authorList>
            <person name="Travis A.J."/>
            <person name="Kelly D."/>
            <person name="Flint H.J."/>
            <person name="Aminov R.I."/>
        </authorList>
    </citation>
    <scope>NUCLEOTIDE SEQUENCE [LARGE SCALE GENOMIC DNA]</scope>
    <source>
        <strain evidence="2">DSM 16839 / JCM 17582 / NCIMB 14029 / A2-183</strain>
    </source>
</reference>
<evidence type="ECO:0000313" key="1">
    <source>
        <dbReference type="EMBL" id="AEN97453.1"/>
    </source>
</evidence>
<keyword evidence="2" id="KW-1185">Reference proteome</keyword>
<protein>
    <submittedName>
        <fullName evidence="1">Uncharacterized protein</fullName>
    </submittedName>
</protein>
<dbReference type="STRING" id="585394.RHOM_11725"/>
<sequence>MTQRLTLPYLPSGSIVKKGSVDGIEGAVDLDVQFVE</sequence>
<gene>
    <name evidence="1" type="ordered locus">RHOM_11725</name>
</gene>
<organism evidence="1 2">
    <name type="scientific">Roseburia hominis (strain DSM 16839 / JCM 17582 / NCIMB 14029 / A2-183)</name>
    <dbReference type="NCBI Taxonomy" id="585394"/>
    <lineage>
        <taxon>Bacteria</taxon>
        <taxon>Bacillati</taxon>
        <taxon>Bacillota</taxon>
        <taxon>Clostridia</taxon>
        <taxon>Lachnospirales</taxon>
        <taxon>Lachnospiraceae</taxon>
        <taxon>Roseburia</taxon>
    </lineage>
</organism>